<proteinExistence type="inferred from homology"/>
<dbReference type="OrthoDB" id="5290825at2759"/>
<dbReference type="Gene3D" id="1.20.1250.20">
    <property type="entry name" value="MFS general substrate transporter like domains"/>
    <property type="match status" value="1"/>
</dbReference>
<dbReference type="GO" id="GO:0016020">
    <property type="term" value="C:membrane"/>
    <property type="evidence" value="ECO:0007669"/>
    <property type="project" value="UniProtKB-SubCell"/>
</dbReference>
<feature type="transmembrane region" description="Helical" evidence="8">
    <location>
        <begin position="491"/>
        <end position="516"/>
    </location>
</feature>
<evidence type="ECO:0000256" key="1">
    <source>
        <dbReference type="ARBA" id="ARBA00004141"/>
    </source>
</evidence>
<dbReference type="InterPro" id="IPR005829">
    <property type="entry name" value="Sugar_transporter_CS"/>
</dbReference>
<sequence length="672" mass="74677">MADKDAGPDVHAEKADVQQDGARRGSLRDTAWKDENVRKASIAAMTENVTGEIRNPLTGIPRDQLMSDVEDYATKNQLSDILPLLRKGAIAAQDPAGFESIPEFDETDRTHLRNEVLRRWKHPKILYITIVMNSIAAAIQGWDQTGSNAANLGFPIDFGIPDTPENGCTDDCDRNTWIIGFVNSAPYIAIALFTAWISDPFNDLLGRRHTIFIAAIFSLIAPFGMAVTQTWGQLVACRMLLGIGMGLKEVTVPVFSAENAPTNVRGGLVMSWQVWTAFGIFLGTCANLAVKDVPDIAWRLQLGSAFIPAIPLVLGIYFCPESPRWLMKKGRHAQAYKSLKRLRNSELQAARDLYYIHSQLMQEEMLLEESAAIKTKGNMFTRFVELFTIPRIRRATQASGIVMIGQQMCGINIIAFYSSTVFVQAGASYTTALLASWGFGLINFVFAWPAVWTIDTFGRRALLLFTFPNMFWPLLVAGMCFYIPTGSDARLGLIALFIYIFDAFYSPGMGPVPFTYSAEVFPLSHREIGMSWAVATNNFWATVLSLTFPYMLRSFTPQGAFGFYAGLNILALLMIFSWFPETKQRSLEELDYVFAVPTRTHMKYQWGTVLPWWIQRYVFMRKGRPSPTLYKFDQDEAGNVVPAGGYAARHSGGGGGSSGSDNGGHTDVVKTV</sequence>
<dbReference type="HOGENOM" id="CLU_001265_43_1_1"/>
<dbReference type="SUPFAM" id="SSF103473">
    <property type="entry name" value="MFS general substrate transporter"/>
    <property type="match status" value="1"/>
</dbReference>
<feature type="transmembrane region" description="Helical" evidence="8">
    <location>
        <begin position="296"/>
        <end position="319"/>
    </location>
</feature>
<protein>
    <recommendedName>
        <fullName evidence="9">Major facilitator superfamily (MFS) profile domain-containing protein</fullName>
    </recommendedName>
</protein>
<feature type="transmembrane region" description="Helical" evidence="8">
    <location>
        <begin position="177"/>
        <end position="197"/>
    </location>
</feature>
<dbReference type="InterPro" id="IPR050814">
    <property type="entry name" value="Myo-inositol_Transporter"/>
</dbReference>
<evidence type="ECO:0000256" key="3">
    <source>
        <dbReference type="ARBA" id="ARBA00022448"/>
    </source>
</evidence>
<evidence type="ECO:0000256" key="8">
    <source>
        <dbReference type="SAM" id="Phobius"/>
    </source>
</evidence>
<dbReference type="InParanoid" id="W2SBD8"/>
<feature type="region of interest" description="Disordered" evidence="7">
    <location>
        <begin position="1"/>
        <end position="30"/>
    </location>
</feature>
<keyword evidence="4 8" id="KW-0812">Transmembrane</keyword>
<dbReference type="InterPro" id="IPR036259">
    <property type="entry name" value="MFS_trans_sf"/>
</dbReference>
<comment type="similarity">
    <text evidence="2">Belongs to the major facilitator superfamily. Sugar transporter (TC 2.A.1.1) family.</text>
</comment>
<feature type="transmembrane region" description="Helical" evidence="8">
    <location>
        <begin position="560"/>
        <end position="579"/>
    </location>
</feature>
<comment type="subcellular location">
    <subcellularLocation>
        <location evidence="1">Membrane</location>
        <topology evidence="1">Multi-pass membrane protein</topology>
    </subcellularLocation>
</comment>
<keyword evidence="6 8" id="KW-0472">Membrane</keyword>
<dbReference type="NCBIfam" id="TIGR00879">
    <property type="entry name" value="SP"/>
    <property type="match status" value="1"/>
</dbReference>
<evidence type="ECO:0000256" key="7">
    <source>
        <dbReference type="SAM" id="MobiDB-lite"/>
    </source>
</evidence>
<dbReference type="GO" id="GO:0015791">
    <property type="term" value="P:polyol transmembrane transport"/>
    <property type="evidence" value="ECO:0007669"/>
    <property type="project" value="UniProtKB-ARBA"/>
</dbReference>
<dbReference type="PANTHER" id="PTHR48020">
    <property type="entry name" value="PROTON MYO-INOSITOL COTRANSPORTER"/>
    <property type="match status" value="1"/>
</dbReference>
<feature type="compositionally biased region" description="Gly residues" evidence="7">
    <location>
        <begin position="651"/>
        <end position="662"/>
    </location>
</feature>
<feature type="transmembrane region" description="Helical" evidence="8">
    <location>
        <begin position="434"/>
        <end position="454"/>
    </location>
</feature>
<dbReference type="EMBL" id="KB822711">
    <property type="protein sequence ID" value="ETN45910.1"/>
    <property type="molecule type" value="Genomic_DNA"/>
</dbReference>
<dbReference type="PANTHER" id="PTHR48020:SF14">
    <property type="entry name" value="SUGAR TRANSPORTER, PUTATIVE-RELATED"/>
    <property type="match status" value="1"/>
</dbReference>
<dbReference type="InterPro" id="IPR020846">
    <property type="entry name" value="MFS_dom"/>
</dbReference>
<dbReference type="PRINTS" id="PR00171">
    <property type="entry name" value="SUGRTRNSPORT"/>
</dbReference>
<dbReference type="VEuPathDB" id="FungiDB:HMPREF1541_00091"/>
<evidence type="ECO:0000256" key="4">
    <source>
        <dbReference type="ARBA" id="ARBA00022692"/>
    </source>
</evidence>
<dbReference type="Pfam" id="PF00083">
    <property type="entry name" value="Sugar_tr"/>
    <property type="match status" value="1"/>
</dbReference>
<dbReference type="GO" id="GO:0022857">
    <property type="term" value="F:transmembrane transporter activity"/>
    <property type="evidence" value="ECO:0007669"/>
    <property type="project" value="InterPro"/>
</dbReference>
<feature type="transmembrane region" description="Helical" evidence="8">
    <location>
        <begin position="401"/>
        <end position="422"/>
    </location>
</feature>
<organism evidence="10 11">
    <name type="scientific">Cyphellophora europaea (strain CBS 101466)</name>
    <name type="common">Phialophora europaea</name>
    <dbReference type="NCBI Taxonomy" id="1220924"/>
    <lineage>
        <taxon>Eukaryota</taxon>
        <taxon>Fungi</taxon>
        <taxon>Dikarya</taxon>
        <taxon>Ascomycota</taxon>
        <taxon>Pezizomycotina</taxon>
        <taxon>Eurotiomycetes</taxon>
        <taxon>Chaetothyriomycetidae</taxon>
        <taxon>Chaetothyriales</taxon>
        <taxon>Cyphellophoraceae</taxon>
        <taxon>Cyphellophora</taxon>
    </lineage>
</organism>
<evidence type="ECO:0000313" key="11">
    <source>
        <dbReference type="Proteomes" id="UP000030752"/>
    </source>
</evidence>
<evidence type="ECO:0000256" key="5">
    <source>
        <dbReference type="ARBA" id="ARBA00022989"/>
    </source>
</evidence>
<feature type="transmembrane region" description="Helical" evidence="8">
    <location>
        <begin position="461"/>
        <end position="485"/>
    </location>
</feature>
<dbReference type="GO" id="GO:0015798">
    <property type="term" value="P:myo-inositol transport"/>
    <property type="evidence" value="ECO:0007669"/>
    <property type="project" value="UniProtKB-ARBA"/>
</dbReference>
<dbReference type="RefSeq" id="XP_008710622.1">
    <property type="nucleotide sequence ID" value="XM_008712400.1"/>
</dbReference>
<gene>
    <name evidence="10" type="ORF">HMPREF1541_00091</name>
</gene>
<evidence type="ECO:0000256" key="2">
    <source>
        <dbReference type="ARBA" id="ARBA00010992"/>
    </source>
</evidence>
<name>W2SBD8_CYPE1</name>
<feature type="transmembrane region" description="Helical" evidence="8">
    <location>
        <begin position="528"/>
        <end position="548"/>
    </location>
</feature>
<evidence type="ECO:0000256" key="6">
    <source>
        <dbReference type="ARBA" id="ARBA00023136"/>
    </source>
</evidence>
<feature type="domain" description="Major facilitator superfamily (MFS) profile" evidence="9">
    <location>
        <begin position="129"/>
        <end position="583"/>
    </location>
</feature>
<keyword evidence="3" id="KW-0813">Transport</keyword>
<reference evidence="10 11" key="1">
    <citation type="submission" date="2013-03" db="EMBL/GenBank/DDBJ databases">
        <title>The Genome Sequence of Phialophora europaea CBS 101466.</title>
        <authorList>
            <consortium name="The Broad Institute Genomics Platform"/>
            <person name="Cuomo C."/>
            <person name="de Hoog S."/>
            <person name="Gorbushina A."/>
            <person name="Walker B."/>
            <person name="Young S.K."/>
            <person name="Zeng Q."/>
            <person name="Gargeya S."/>
            <person name="Fitzgerald M."/>
            <person name="Haas B."/>
            <person name="Abouelleil A."/>
            <person name="Allen A.W."/>
            <person name="Alvarado L."/>
            <person name="Arachchi H.M."/>
            <person name="Berlin A.M."/>
            <person name="Chapman S.B."/>
            <person name="Gainer-Dewar J."/>
            <person name="Goldberg J."/>
            <person name="Griggs A."/>
            <person name="Gujja S."/>
            <person name="Hansen M."/>
            <person name="Howarth C."/>
            <person name="Imamovic A."/>
            <person name="Ireland A."/>
            <person name="Larimer J."/>
            <person name="McCowan C."/>
            <person name="Murphy C."/>
            <person name="Pearson M."/>
            <person name="Poon T.W."/>
            <person name="Priest M."/>
            <person name="Roberts A."/>
            <person name="Saif S."/>
            <person name="Shea T."/>
            <person name="Sisk P."/>
            <person name="Sykes S."/>
            <person name="Wortman J."/>
            <person name="Nusbaum C."/>
            <person name="Birren B."/>
        </authorList>
    </citation>
    <scope>NUCLEOTIDE SEQUENCE [LARGE SCALE GENOMIC DNA]</scope>
    <source>
        <strain evidence="10 11">CBS 101466</strain>
    </source>
</reference>
<keyword evidence="11" id="KW-1185">Reference proteome</keyword>
<feature type="transmembrane region" description="Helical" evidence="8">
    <location>
        <begin position="269"/>
        <end position="290"/>
    </location>
</feature>
<dbReference type="FunFam" id="1.20.1250.20:FF:000100">
    <property type="entry name" value="MFS sugar transporter, putative"/>
    <property type="match status" value="1"/>
</dbReference>
<dbReference type="PROSITE" id="PS50850">
    <property type="entry name" value="MFS"/>
    <property type="match status" value="1"/>
</dbReference>
<dbReference type="Proteomes" id="UP000030752">
    <property type="component" value="Unassembled WGS sequence"/>
</dbReference>
<dbReference type="PROSITE" id="PS00217">
    <property type="entry name" value="SUGAR_TRANSPORT_2"/>
    <property type="match status" value="1"/>
</dbReference>
<dbReference type="InterPro" id="IPR005828">
    <property type="entry name" value="MFS_sugar_transport-like"/>
</dbReference>
<dbReference type="InterPro" id="IPR003663">
    <property type="entry name" value="Sugar/inositol_transpt"/>
</dbReference>
<evidence type="ECO:0000313" key="10">
    <source>
        <dbReference type="EMBL" id="ETN45910.1"/>
    </source>
</evidence>
<accession>W2SBD8</accession>
<dbReference type="AlphaFoldDB" id="W2SBD8"/>
<keyword evidence="5 8" id="KW-1133">Transmembrane helix</keyword>
<dbReference type="eggNOG" id="KOG0254">
    <property type="taxonomic scope" value="Eukaryota"/>
</dbReference>
<evidence type="ECO:0000259" key="9">
    <source>
        <dbReference type="PROSITE" id="PS50850"/>
    </source>
</evidence>
<feature type="transmembrane region" description="Helical" evidence="8">
    <location>
        <begin position="209"/>
        <end position="227"/>
    </location>
</feature>
<dbReference type="GeneID" id="19967430"/>
<feature type="region of interest" description="Disordered" evidence="7">
    <location>
        <begin position="650"/>
        <end position="672"/>
    </location>
</feature>